<reference evidence="2" key="1">
    <citation type="journal article" date="2021" name="Genome Biol. Evol.">
        <title>A High-Quality Reference Genome for a Parasitic Bivalve with Doubly Uniparental Inheritance (Bivalvia: Unionida).</title>
        <authorList>
            <person name="Smith C.H."/>
        </authorList>
    </citation>
    <scope>NUCLEOTIDE SEQUENCE</scope>
    <source>
        <strain evidence="2">CHS0354</strain>
    </source>
</reference>
<evidence type="ECO:0000313" key="3">
    <source>
        <dbReference type="Proteomes" id="UP001195483"/>
    </source>
</evidence>
<feature type="domain" description="KY-like immunoglobulin-like" evidence="1">
    <location>
        <begin position="127"/>
        <end position="253"/>
    </location>
</feature>
<name>A0AAE0T9J4_9BIVA</name>
<dbReference type="PANTHER" id="PTHR47020">
    <property type="entry name" value="HILLARIN"/>
    <property type="match status" value="1"/>
</dbReference>
<evidence type="ECO:0000259" key="1">
    <source>
        <dbReference type="Pfam" id="PF23265"/>
    </source>
</evidence>
<reference evidence="2" key="2">
    <citation type="journal article" date="2021" name="Genome Biol. Evol.">
        <title>Developing a high-quality reference genome for a parasitic bivalve with doubly uniparental inheritance (Bivalvia: Unionida).</title>
        <authorList>
            <person name="Smith C.H."/>
        </authorList>
    </citation>
    <scope>NUCLEOTIDE SEQUENCE</scope>
    <source>
        <strain evidence="2">CHS0354</strain>
        <tissue evidence="2">Mantle</tissue>
    </source>
</reference>
<sequence>MASLFREAILPCFAITGVVKGVRYEVGMPEDEIKRFQGEWVAVYVAKGWRLIVPLWAFSAVAGFDQGSWMEVERDGKAVFQLGKSYPGINITQGNDDYFLTDPDRLIFDCFPERQDWQLLKEPWSFEKFADVPLCHIQYFEQGINILGNFSGRRKSVNGKCEIKLEEKPGMFFGYRLFYNVRESGKQLSNDMKLDRYVLYKTESGTFGFEVRFAATGVYKLHVRGGVARETFEELCEFRMTCDEPMKNCRPLPINPLIGFGPNSTTMEGDSKLNHTHKLW</sequence>
<evidence type="ECO:0000313" key="2">
    <source>
        <dbReference type="EMBL" id="KAK3606249.1"/>
    </source>
</evidence>
<dbReference type="PANTHER" id="PTHR47020:SF1">
    <property type="entry name" value="HILLARIN"/>
    <property type="match status" value="1"/>
</dbReference>
<dbReference type="InterPro" id="IPR053041">
    <property type="entry name" value="Transglut-like_Superfamily_Mod"/>
</dbReference>
<comment type="caution">
    <text evidence="2">The sequence shown here is derived from an EMBL/GenBank/DDBJ whole genome shotgun (WGS) entry which is preliminary data.</text>
</comment>
<organism evidence="2 3">
    <name type="scientific">Potamilus streckersoni</name>
    <dbReference type="NCBI Taxonomy" id="2493646"/>
    <lineage>
        <taxon>Eukaryota</taxon>
        <taxon>Metazoa</taxon>
        <taxon>Spiralia</taxon>
        <taxon>Lophotrochozoa</taxon>
        <taxon>Mollusca</taxon>
        <taxon>Bivalvia</taxon>
        <taxon>Autobranchia</taxon>
        <taxon>Heteroconchia</taxon>
        <taxon>Palaeoheterodonta</taxon>
        <taxon>Unionida</taxon>
        <taxon>Unionoidea</taxon>
        <taxon>Unionidae</taxon>
        <taxon>Ambleminae</taxon>
        <taxon>Lampsilini</taxon>
        <taxon>Potamilus</taxon>
    </lineage>
</organism>
<dbReference type="InterPro" id="IPR056564">
    <property type="entry name" value="Ig-like_KY"/>
</dbReference>
<dbReference type="Proteomes" id="UP001195483">
    <property type="component" value="Unassembled WGS sequence"/>
</dbReference>
<keyword evidence="3" id="KW-1185">Reference proteome</keyword>
<protein>
    <recommendedName>
        <fullName evidence="1">KY-like immunoglobulin-like domain-containing protein</fullName>
    </recommendedName>
</protein>
<dbReference type="Pfam" id="PF23265">
    <property type="entry name" value="Ig-like_KY"/>
    <property type="match status" value="1"/>
</dbReference>
<reference evidence="2" key="3">
    <citation type="submission" date="2023-05" db="EMBL/GenBank/DDBJ databases">
        <authorList>
            <person name="Smith C.H."/>
        </authorList>
    </citation>
    <scope>NUCLEOTIDE SEQUENCE</scope>
    <source>
        <strain evidence="2">CHS0354</strain>
        <tissue evidence="2">Mantle</tissue>
    </source>
</reference>
<accession>A0AAE0T9J4</accession>
<gene>
    <name evidence="2" type="ORF">CHS0354_037926</name>
</gene>
<proteinExistence type="predicted"/>
<dbReference type="EMBL" id="JAEAOA010002216">
    <property type="protein sequence ID" value="KAK3606249.1"/>
    <property type="molecule type" value="Genomic_DNA"/>
</dbReference>
<dbReference type="AlphaFoldDB" id="A0AAE0T9J4"/>